<accession>A0A562UUD2</accession>
<evidence type="ECO:0000313" key="3">
    <source>
        <dbReference type="Proteomes" id="UP000320547"/>
    </source>
</evidence>
<dbReference type="PANTHER" id="PTHR44757">
    <property type="entry name" value="DIGUANYLATE CYCLASE DGCP"/>
    <property type="match status" value="1"/>
</dbReference>
<dbReference type="Gene3D" id="3.30.70.270">
    <property type="match status" value="1"/>
</dbReference>
<dbReference type="InterPro" id="IPR043128">
    <property type="entry name" value="Rev_trsase/Diguanyl_cyclase"/>
</dbReference>
<protein>
    <submittedName>
        <fullName evidence="2">Diguanylate cyclase (GGDEF)-like protein</fullName>
    </submittedName>
</protein>
<dbReference type="OrthoDB" id="9812260at2"/>
<keyword evidence="3" id="KW-1185">Reference proteome</keyword>
<dbReference type="EMBL" id="VLLK01000001">
    <property type="protein sequence ID" value="TWJ09240.1"/>
    <property type="molecule type" value="Genomic_DNA"/>
</dbReference>
<dbReference type="SUPFAM" id="SSF55785">
    <property type="entry name" value="PYP-like sensor domain (PAS domain)"/>
    <property type="match status" value="1"/>
</dbReference>
<dbReference type="STRING" id="476157.GCA_001663155_02484"/>
<dbReference type="InterPro" id="IPR000160">
    <property type="entry name" value="GGDEF_dom"/>
</dbReference>
<evidence type="ECO:0000313" key="2">
    <source>
        <dbReference type="EMBL" id="TWJ09240.1"/>
    </source>
</evidence>
<dbReference type="SMART" id="SM00267">
    <property type="entry name" value="GGDEF"/>
    <property type="match status" value="1"/>
</dbReference>
<dbReference type="NCBIfam" id="TIGR00254">
    <property type="entry name" value="GGDEF"/>
    <property type="match status" value="1"/>
</dbReference>
<dbReference type="Gene3D" id="3.30.450.20">
    <property type="entry name" value="PAS domain"/>
    <property type="match status" value="1"/>
</dbReference>
<dbReference type="PROSITE" id="PS50887">
    <property type="entry name" value="GGDEF"/>
    <property type="match status" value="1"/>
</dbReference>
<evidence type="ECO:0000259" key="1">
    <source>
        <dbReference type="PROSITE" id="PS50887"/>
    </source>
</evidence>
<dbReference type="Proteomes" id="UP000320547">
    <property type="component" value="Unassembled WGS sequence"/>
</dbReference>
<dbReference type="AlphaFoldDB" id="A0A562UUD2"/>
<proteinExistence type="predicted"/>
<reference evidence="2 3" key="1">
    <citation type="submission" date="2019-07" db="EMBL/GenBank/DDBJ databases">
        <title>Genomic Encyclopedia of Archaeal and Bacterial Type Strains, Phase II (KMG-II): from individual species to whole genera.</title>
        <authorList>
            <person name="Goeker M."/>
        </authorList>
    </citation>
    <scope>NUCLEOTIDE SEQUENCE [LARGE SCALE GENOMIC DNA]</scope>
    <source>
        <strain evidence="2 3">ATCC BAA-2084</strain>
    </source>
</reference>
<organism evidence="2 3">
    <name type="scientific">Altererythrobacter ishigakiensis</name>
    <dbReference type="NCBI Taxonomy" id="476157"/>
    <lineage>
        <taxon>Bacteria</taxon>
        <taxon>Pseudomonadati</taxon>
        <taxon>Pseudomonadota</taxon>
        <taxon>Alphaproteobacteria</taxon>
        <taxon>Sphingomonadales</taxon>
        <taxon>Erythrobacteraceae</taxon>
        <taxon>Altererythrobacter</taxon>
    </lineage>
</organism>
<dbReference type="InterPro" id="IPR029787">
    <property type="entry name" value="Nucleotide_cyclase"/>
</dbReference>
<dbReference type="Pfam" id="PF00990">
    <property type="entry name" value="GGDEF"/>
    <property type="match status" value="1"/>
</dbReference>
<comment type="caution">
    <text evidence="2">The sequence shown here is derived from an EMBL/GenBank/DDBJ whole genome shotgun (WGS) entry which is preliminary data.</text>
</comment>
<name>A0A562UUD2_9SPHN</name>
<dbReference type="PANTHER" id="PTHR44757:SF2">
    <property type="entry name" value="BIOFILM ARCHITECTURE MAINTENANCE PROTEIN MBAA"/>
    <property type="match status" value="1"/>
</dbReference>
<dbReference type="InterPro" id="IPR035965">
    <property type="entry name" value="PAS-like_dom_sf"/>
</dbReference>
<gene>
    <name evidence="2" type="ORF">JN10_0867</name>
</gene>
<dbReference type="InterPro" id="IPR052155">
    <property type="entry name" value="Biofilm_reg_signaling"/>
</dbReference>
<feature type="domain" description="GGDEF" evidence="1">
    <location>
        <begin position="164"/>
        <end position="294"/>
    </location>
</feature>
<sequence length="301" mass="32643">MFRGFSLQHGEVLQELLAETAGSLVIKTDQNGFIENASPGIEALGLNLSEMLFRPHLADLTSACHAEAIRAYHQDALAGVSPIKRLEFPLVLGMQEPVWFALSLRVISDGKKGNRGALGLLQSVDGQRSLEDELSSAAMTDATTGLANGKALRAILGHYLRNQVGGVIAVLELDRFAALKLRFGHGMANEMLWAFGRFLANFFPADRMLARYEGQRFAVLMPEIDGQAALEQVIDALETFEQISSQSQRADMRLTASAGLAELLGGTNMVLLQAERALIVARALGGHRAELRAEVPHWAAN</sequence>
<dbReference type="SUPFAM" id="SSF55073">
    <property type="entry name" value="Nucleotide cyclase"/>
    <property type="match status" value="1"/>
</dbReference>